<sequence length="2349" mass="261945">MTTTKDEYGRMVTTTWDEVTTEVAIHEWTENVYDSKIIVKGIAHCSYKDQFSRKVGKLLAYYNAVTTMLENGLISTKEAEEFDLFKLDRARFDVKKDGKAALKAPEDFSDKRVTKILDSKIQERLNRQKNTKQLPLDAIVACIDVASKKLGYNVVVTDIAYSHYEGLSDAYLLKNVPEAYKTTLEEYIEKGRKLGTDSEWAFLKLIKEFVNENCGGIVEADDLVRIEHHTAHAYSCFPVYHDDDIEKTSRHTFYSLTADGFGDGYSGKITHYDFNNETVISAVRVIDSPALVYQFFTGALQFKEHQHEGKVTGLAAHCEANPDRALEVYHDLLFLLTGKKNLRKYSPFYKTEFLNGKAYDYSSTGFWVDDSRLMPLTPEQEEMVKTSTIVDFERFLKLKNTVYNFVTERLGKDYNKDDILDYLQGKKKLPESMKYTPWELAYGVQYFAEQVILNWIKGVFKNKPTNTDLYMAGGLVANVKLNQRIKDSGLFSKIFVSPPMGDEGTALGCAYKLFTEISDKSIPEWDEWGYGPNIIIEGGTPIEYPGSQFPGNNLDMIIDEAMTIPELEVKYFKDKNDLIDVVTDLLADNKIVHWCQNAEEFGPRALMNHSTLYTAEDPNGTHTLNQAMGRSEYMPYCPVCKNTNADELFENWKPGEASCRFMAMTMNCKPGVAEKYRGGVHVDNTARAQFIYEHNSYTDDAWNILDSYELKTGNKMLINTSFNIHNTPTCNLANDCWDAWKQSGRVDVKPFYFDGIPESSQQTTWDELMKYKLWGTEYFSVGNGVIVPDESGRNGTNGNLKGTGSETLLGGPIIVTGDINVGNGYTFPSGPTVANSFTMGNLNNGYFGGTVCLADTNVSQQFKQGLIKGGGELTNDCSTLPKAVGLSIPSVVWPDSELHAINVPMHGTGYIDIPAGEGSYDIYLSGITMDQESKLYIRMPDEGRLTRIFVNGKISLSNHAVIQTMNGSTIVSNDDYGGNLMFYTSEDLTFSNTDYCIRQGTYISAKTFRMVSNVTFAGQLLGNELIIGDNVDGKNFLYVPFDPPIINLGDPKTNALGNFVENDKDVEVPIFLDTLAPGKVLFNYCFILNENATIDDFNIENYPIKECGKDSGVVIINEGNSVPTIPVKINVKDDGKTEGTEVLGLKIYNVSGAALPGNKKTHVFTLTLSDGDLFKISTDGLAKDVPENKKDTVLGQVKVLGGNEFVRFETTNPKYTIDSITGIITLNTAYDYEVTNKDTIKIIAKDTSKVDTVDYVINVLDVNENPIIENQNFSILENNGTIISVGTIKTSDIDTSKAFTNNKITLTDTTNFIVVGDKVYPKKSFDYESGDTVYTIKAYVTDVNDSKLRDSATITIKITNVNEKPKLDSAQIAVDENYTGIVDTITAKDPDNDKLTYKVIDKGWSITNEGVLSITTPLDYEKQKTTSVTVIVSDGDKSDTLKYNVKINNINEPVHVKDTTFAINENLKGTLGKVTAWDEDNDIINYIISDTVSYSISDGKIILKNPFDYETKKSDTITVWVSDGKLKDSAKVIININNVNEPLHIDSVKTSIDENSPKGTILDTIHGYDEDGEKITYTPIGSDITIKDSIIYLNRDVDYEQDSIITVKVIASTKDDKDTISVVIKVNNVNEPVHVKDTTFVVPENTTGPIGKVDAYDEDRTTPTYSVSDTTKYSIDTNGVISIKVPFDYEKQKNDSLIVYVTDGLNVDSVVIHINVKDEPESSNVQIIHVDTRDSVYTETDKPIYTNDKDIEITYKTDNKHKDTTITGLKEGENKIEICDIGEGKDTKACDTVIVWYSNKTPIITVATIDKNKSNVNNITIIDEPDGNQYVNNKNPEIKVTVKDPTNAKKDTTFNINVDLKTIDVPVKSLTNKTIQPPIIGDIVPMGMENYKYETVGKDSVRISYYDPIVKATISYIVNEKEERINDEFTVSWVEKVNGQDVTISYTTDSYVEVKSNYSISYSVPQGKDTITVSYQVNSEGKIQKTNGNVGYTISYSYTNAYGNTGTSEIQVVLDDIPPKVEIYKLIAGKDTLYPGDNKNWTEYVASSSIIVFWTVDDIEQDTLTLQGLKAEKINPIVRCYQDKANNQTCDTVMVYAKGAKEIEIKIAHPVTEIDKDRVDSFYNEGGKYNPKNPIQIIAQDASEDKLPEPVGVGIKIGLALPILNQNGGMPTADDIIQTIDGVTGIVIDGNGNVVTDAIAEIRDNSTKVISVDNYIENYCTDAYKEEVRKNGIEKVPFYDMKYSMHVWIFNNNANYVNDFNFEYTIDENQKVDASGMLNLMVDWLAAKDGYVKAKNGKAIGTGAYLTKLEAKSISTAKCSLNAETQKGTKIKKTEYDLTSFGYKRPTTK</sequence>
<dbReference type="PANTHER" id="PTHR34847:SF1">
    <property type="entry name" value="NODULATION PROTEIN U"/>
    <property type="match status" value="1"/>
</dbReference>
<feature type="domain" description="Cadherin" evidence="3">
    <location>
        <begin position="1382"/>
        <end position="1455"/>
    </location>
</feature>
<dbReference type="Gene3D" id="2.60.40.60">
    <property type="entry name" value="Cadherins"/>
    <property type="match status" value="6"/>
</dbReference>
<dbReference type="InterPro" id="IPR002126">
    <property type="entry name" value="Cadherin-like_dom"/>
</dbReference>
<dbReference type="Gene3D" id="3.30.420.40">
    <property type="match status" value="1"/>
</dbReference>
<dbReference type="GO" id="GO:0016020">
    <property type="term" value="C:membrane"/>
    <property type="evidence" value="ECO:0007669"/>
    <property type="project" value="InterPro"/>
</dbReference>
<dbReference type="SUPFAM" id="SSF49313">
    <property type="entry name" value="Cadherin-like"/>
    <property type="match status" value="5"/>
</dbReference>
<feature type="domain" description="Cadherin" evidence="3">
    <location>
        <begin position="1163"/>
        <end position="1268"/>
    </location>
</feature>
<feature type="domain" description="Cadherin" evidence="3">
    <location>
        <begin position="1544"/>
        <end position="1634"/>
    </location>
</feature>
<feature type="domain" description="Cadherin" evidence="3">
    <location>
        <begin position="1471"/>
        <end position="1544"/>
    </location>
</feature>
<dbReference type="Proteomes" id="UP001176961">
    <property type="component" value="Unassembled WGS sequence"/>
</dbReference>
<organism evidence="4 5">
    <name type="scientific">Cylicocyclus nassatus</name>
    <name type="common">Nematode worm</name>
    <dbReference type="NCBI Taxonomy" id="53992"/>
    <lineage>
        <taxon>Eukaryota</taxon>
        <taxon>Metazoa</taxon>
        <taxon>Ecdysozoa</taxon>
        <taxon>Nematoda</taxon>
        <taxon>Chromadorea</taxon>
        <taxon>Rhabditida</taxon>
        <taxon>Rhabditina</taxon>
        <taxon>Rhabditomorpha</taxon>
        <taxon>Strongyloidea</taxon>
        <taxon>Strongylidae</taxon>
        <taxon>Cylicocyclus</taxon>
    </lineage>
</organism>
<dbReference type="PRINTS" id="PR00205">
    <property type="entry name" value="CADHERIN"/>
</dbReference>
<accession>A0AA36M3P6</accession>
<evidence type="ECO:0000256" key="2">
    <source>
        <dbReference type="PROSITE-ProRule" id="PRU00043"/>
    </source>
</evidence>
<reference evidence="4" key="1">
    <citation type="submission" date="2023-07" db="EMBL/GenBank/DDBJ databases">
        <authorList>
            <consortium name="CYATHOMIX"/>
        </authorList>
    </citation>
    <scope>NUCLEOTIDE SEQUENCE</scope>
    <source>
        <strain evidence="4">N/A</strain>
    </source>
</reference>
<dbReference type="Gene3D" id="3.90.870.20">
    <property type="entry name" value="Carbamoyltransferase, C-terminal domain"/>
    <property type="match status" value="1"/>
</dbReference>
<dbReference type="GO" id="GO:0007156">
    <property type="term" value="P:homophilic cell adhesion via plasma membrane adhesion molecules"/>
    <property type="evidence" value="ECO:0007669"/>
    <property type="project" value="InterPro"/>
</dbReference>
<dbReference type="EMBL" id="CATQJL010000221">
    <property type="protein sequence ID" value="CAJ0596556.1"/>
    <property type="molecule type" value="Genomic_DNA"/>
</dbReference>
<dbReference type="InterPro" id="IPR051338">
    <property type="entry name" value="NodU/CmcH_Carbamoyltrnsfr"/>
</dbReference>
<name>A0AA36M3P6_CYLNA</name>
<feature type="domain" description="Cadherin" evidence="3">
    <location>
        <begin position="1267"/>
        <end position="1367"/>
    </location>
</feature>
<evidence type="ECO:0000256" key="1">
    <source>
        <dbReference type="ARBA" id="ARBA00006129"/>
    </source>
</evidence>
<dbReference type="GO" id="GO:0003824">
    <property type="term" value="F:catalytic activity"/>
    <property type="evidence" value="ECO:0007669"/>
    <property type="project" value="InterPro"/>
</dbReference>
<evidence type="ECO:0000259" key="3">
    <source>
        <dbReference type="PROSITE" id="PS50268"/>
    </source>
</evidence>
<dbReference type="CDD" id="cd11304">
    <property type="entry name" value="Cadherin_repeat"/>
    <property type="match status" value="6"/>
</dbReference>
<evidence type="ECO:0000313" key="4">
    <source>
        <dbReference type="EMBL" id="CAJ0596556.1"/>
    </source>
</evidence>
<dbReference type="Pfam" id="PF16861">
    <property type="entry name" value="Carbam_trans_C"/>
    <property type="match status" value="1"/>
</dbReference>
<evidence type="ECO:0000313" key="5">
    <source>
        <dbReference type="Proteomes" id="UP001176961"/>
    </source>
</evidence>
<keyword evidence="5" id="KW-1185">Reference proteome</keyword>
<dbReference type="PANTHER" id="PTHR34847">
    <property type="entry name" value="NODULATION PROTEIN U"/>
    <property type="match status" value="1"/>
</dbReference>
<comment type="caution">
    <text evidence="4">The sequence shown here is derived from an EMBL/GenBank/DDBJ whole genome shotgun (WGS) entry which is preliminary data.</text>
</comment>
<feature type="domain" description="Cadherin" evidence="3">
    <location>
        <begin position="1642"/>
        <end position="1745"/>
    </location>
</feature>
<keyword evidence="2" id="KW-0106">Calcium</keyword>
<dbReference type="InterPro" id="IPR031730">
    <property type="entry name" value="Carbam_trans_C"/>
</dbReference>
<dbReference type="InterPro" id="IPR015919">
    <property type="entry name" value="Cadherin-like_sf"/>
</dbReference>
<dbReference type="InterPro" id="IPR038152">
    <property type="entry name" value="Carbam_trans_C_sf"/>
</dbReference>
<dbReference type="PROSITE" id="PS50268">
    <property type="entry name" value="CADHERIN_2"/>
    <property type="match status" value="6"/>
</dbReference>
<protein>
    <recommendedName>
        <fullName evidence="3">Cadherin domain-containing protein</fullName>
    </recommendedName>
</protein>
<gene>
    <name evidence="4" type="ORF">CYNAS_LOCUS8539</name>
</gene>
<comment type="similarity">
    <text evidence="1">Belongs to the NodU/CmcH family.</text>
</comment>
<dbReference type="InterPro" id="IPR003696">
    <property type="entry name" value="Carbtransf_dom"/>
</dbReference>
<proteinExistence type="inferred from homology"/>
<dbReference type="SMART" id="SM00112">
    <property type="entry name" value="CA"/>
    <property type="match status" value="6"/>
</dbReference>
<dbReference type="GO" id="GO:0005509">
    <property type="term" value="F:calcium ion binding"/>
    <property type="evidence" value="ECO:0007669"/>
    <property type="project" value="UniProtKB-UniRule"/>
</dbReference>
<dbReference type="Pfam" id="PF02543">
    <property type="entry name" value="Carbam_trans_N"/>
    <property type="match status" value="1"/>
</dbReference>